<dbReference type="Proteomes" id="UP000308267">
    <property type="component" value="Unassembled WGS sequence"/>
</dbReference>
<dbReference type="Pfam" id="PF00501">
    <property type="entry name" value="AMP-binding"/>
    <property type="match status" value="1"/>
</dbReference>
<dbReference type="InterPro" id="IPR042099">
    <property type="entry name" value="ANL_N_sf"/>
</dbReference>
<feature type="domain" description="AMP-dependent synthetase/ligase" evidence="4">
    <location>
        <begin position="69"/>
        <end position="476"/>
    </location>
</feature>
<evidence type="ECO:0000313" key="6">
    <source>
        <dbReference type="Proteomes" id="UP000308267"/>
    </source>
</evidence>
<dbReference type="OrthoDB" id="1700726at2759"/>
<protein>
    <recommendedName>
        <fullName evidence="3">long-chain-fatty-acid--CoA ligase</fullName>
        <ecNumber evidence="3">6.2.1.3</ecNumber>
    </recommendedName>
</protein>
<gene>
    <name evidence="5" type="ORF">CRM22_000235</name>
</gene>
<dbReference type="AlphaFoldDB" id="A0A4V3SHC8"/>
<sequence length="663" mass="74662">MNPPQVQHLEPLPYIHCQSKITDKTKHIRSAPVELKDSELDNLRIVGDLVKYCTEKYKDIPCFGRRSNFYSEPNWRTYEQVGREILALGAAFSSLVDSENNVNRFIGIYGRNSPEWVCSQYACAHYGLVVVPLYDTFGEEALKHIINQTKMRIVICDTMIRAHILITWAGEDLNDVIVIEADREALHKMNDQTNSVPKFHTYEELLVHGSKLPPEKKEANPDDLFLVCYTSGATGFPKGVMHTHRSFLRATTMSTAVLAVTGLPEHGNLHISYLPLSHIMEQVIMSVCLLKGTQIAFLTKDLTGFRKDLCYYRPTFFFAVPRILNRVYKEALQNMDLNWFTRQLYNLAVKRKCAEQKRGVFRRAGFLDRCFFRELRGQFGGRIQFVASGSAPLQSEVLQFVKAAFSCPVMEFFGSTEAGGLVTMTLPTDITGGHVGTVAPGVQVKLIDVPDMNMDAERDGFGEICAKSDACTIGYFHDEDNARGLLDEEGFIRLGDIGCWTKNGALKIVDRCKNVFKLAQGEYVSPEKVEQIYALSPLVINIFVDGQALYNFAVGVVVPDFKQLRSQYLTQLTELFGVGRIAQLDIVEVCKHKGVAKLILEELVTVGKKKGLKGFEQIHAVYLHPEPFTITNGLLTPTMKISRPQARKRFAQQIEALYEETAD</sequence>
<dbReference type="PANTHER" id="PTHR43272">
    <property type="entry name" value="LONG-CHAIN-FATTY-ACID--COA LIGASE"/>
    <property type="match status" value="1"/>
</dbReference>
<dbReference type="Gene3D" id="3.40.50.12780">
    <property type="entry name" value="N-terminal domain of ligase-like"/>
    <property type="match status" value="1"/>
</dbReference>
<dbReference type="PANTHER" id="PTHR43272:SF107">
    <property type="entry name" value="LONG-CHAIN-FATTY-ACID--COA LIGASE 5"/>
    <property type="match status" value="1"/>
</dbReference>
<accession>A0A4V3SHC8</accession>
<keyword evidence="2" id="KW-0276">Fatty acid metabolism</keyword>
<dbReference type="SUPFAM" id="SSF56801">
    <property type="entry name" value="Acetyl-CoA synthetase-like"/>
    <property type="match status" value="1"/>
</dbReference>
<keyword evidence="2" id="KW-0443">Lipid metabolism</keyword>
<name>A0A4V3SHC8_OPIFE</name>
<evidence type="ECO:0000313" key="5">
    <source>
        <dbReference type="EMBL" id="TGZ75674.1"/>
    </source>
</evidence>
<reference evidence="5 6" key="1">
    <citation type="journal article" date="2019" name="BMC Genomics">
        <title>New insights from Opisthorchis felineus genome: update on genomics of the epidemiologically important liver flukes.</title>
        <authorList>
            <person name="Ershov N.I."/>
            <person name="Mordvinov V.A."/>
            <person name="Prokhortchouk E.B."/>
            <person name="Pakharukova M.Y."/>
            <person name="Gunbin K.V."/>
            <person name="Ustyantsev K."/>
            <person name="Genaev M.A."/>
            <person name="Blinov A.G."/>
            <person name="Mazur A."/>
            <person name="Boulygina E."/>
            <person name="Tsygankova S."/>
            <person name="Khrameeva E."/>
            <person name="Chekanov N."/>
            <person name="Fan G."/>
            <person name="Xiao A."/>
            <person name="Zhang H."/>
            <person name="Xu X."/>
            <person name="Yang H."/>
            <person name="Solovyev V."/>
            <person name="Lee S.M."/>
            <person name="Liu X."/>
            <person name="Afonnikov D.A."/>
            <person name="Skryabin K.G."/>
        </authorList>
    </citation>
    <scope>NUCLEOTIDE SEQUENCE [LARGE SCALE GENOMIC DNA]</scope>
    <source>
        <strain evidence="5">AK-0245</strain>
        <tissue evidence="5">Whole organism</tissue>
    </source>
</reference>
<dbReference type="GO" id="GO:0004467">
    <property type="term" value="F:long-chain fatty acid-CoA ligase activity"/>
    <property type="evidence" value="ECO:0007669"/>
    <property type="project" value="UniProtKB-EC"/>
</dbReference>
<dbReference type="STRING" id="147828.A0A4V3SHC8"/>
<keyword evidence="6" id="KW-1185">Reference proteome</keyword>
<dbReference type="GO" id="GO:0016020">
    <property type="term" value="C:membrane"/>
    <property type="evidence" value="ECO:0007669"/>
    <property type="project" value="TreeGrafter"/>
</dbReference>
<dbReference type="EMBL" id="SJOL01000423">
    <property type="protein sequence ID" value="TGZ75674.1"/>
    <property type="molecule type" value="Genomic_DNA"/>
</dbReference>
<dbReference type="InterPro" id="IPR000873">
    <property type="entry name" value="AMP-dep_synth/lig_dom"/>
</dbReference>
<evidence type="ECO:0000256" key="1">
    <source>
        <dbReference type="ARBA" id="ARBA00022598"/>
    </source>
</evidence>
<keyword evidence="1" id="KW-0436">Ligase</keyword>
<proteinExistence type="predicted"/>
<dbReference type="EC" id="6.2.1.3" evidence="3"/>
<organism evidence="5 6">
    <name type="scientific">Opisthorchis felineus</name>
    <dbReference type="NCBI Taxonomy" id="147828"/>
    <lineage>
        <taxon>Eukaryota</taxon>
        <taxon>Metazoa</taxon>
        <taxon>Spiralia</taxon>
        <taxon>Lophotrochozoa</taxon>
        <taxon>Platyhelminthes</taxon>
        <taxon>Trematoda</taxon>
        <taxon>Digenea</taxon>
        <taxon>Opisthorchiida</taxon>
        <taxon>Opisthorchiata</taxon>
        <taxon>Opisthorchiidae</taxon>
        <taxon>Opisthorchis</taxon>
    </lineage>
</organism>
<evidence type="ECO:0000256" key="2">
    <source>
        <dbReference type="ARBA" id="ARBA00022832"/>
    </source>
</evidence>
<comment type="caution">
    <text evidence="5">The sequence shown here is derived from an EMBL/GenBank/DDBJ whole genome shotgun (WGS) entry which is preliminary data.</text>
</comment>
<evidence type="ECO:0000259" key="4">
    <source>
        <dbReference type="Pfam" id="PF00501"/>
    </source>
</evidence>
<evidence type="ECO:0000256" key="3">
    <source>
        <dbReference type="ARBA" id="ARBA00026121"/>
    </source>
</evidence>
<dbReference type="GO" id="GO:0005783">
    <property type="term" value="C:endoplasmic reticulum"/>
    <property type="evidence" value="ECO:0007669"/>
    <property type="project" value="TreeGrafter"/>
</dbReference>